<dbReference type="InterPro" id="IPR001138">
    <property type="entry name" value="Zn2Cys6_DnaBD"/>
</dbReference>
<keyword evidence="12" id="KW-1185">Reference proteome</keyword>
<feature type="compositionally biased region" description="Low complexity" evidence="9">
    <location>
        <begin position="80"/>
        <end position="95"/>
    </location>
</feature>
<feature type="domain" description="Zn(2)-C6 fungal-type" evidence="10">
    <location>
        <begin position="121"/>
        <end position="151"/>
    </location>
</feature>
<evidence type="ECO:0000256" key="8">
    <source>
        <dbReference type="SAM" id="Coils"/>
    </source>
</evidence>
<evidence type="ECO:0000256" key="3">
    <source>
        <dbReference type="ARBA" id="ARBA00022833"/>
    </source>
</evidence>
<keyword evidence="3" id="KW-0862">Zinc</keyword>
<dbReference type="GO" id="GO:0000981">
    <property type="term" value="F:DNA-binding transcription factor activity, RNA polymerase II-specific"/>
    <property type="evidence" value="ECO:0007669"/>
    <property type="project" value="InterPro"/>
</dbReference>
<feature type="coiled-coil region" evidence="8">
    <location>
        <begin position="165"/>
        <end position="192"/>
    </location>
</feature>
<dbReference type="GO" id="GO:0045944">
    <property type="term" value="P:positive regulation of transcription by RNA polymerase II"/>
    <property type="evidence" value="ECO:0007669"/>
    <property type="project" value="TreeGrafter"/>
</dbReference>
<evidence type="ECO:0000313" key="12">
    <source>
        <dbReference type="Proteomes" id="UP001370758"/>
    </source>
</evidence>
<proteinExistence type="predicted"/>
<dbReference type="SMART" id="SM00906">
    <property type="entry name" value="Fungal_trans"/>
    <property type="match status" value="1"/>
</dbReference>
<keyword evidence="6" id="KW-0804">Transcription</keyword>
<evidence type="ECO:0000256" key="1">
    <source>
        <dbReference type="ARBA" id="ARBA00004123"/>
    </source>
</evidence>
<sequence>MAARGPGTDTVDVMPIDDSDIALPITGAPSSLTNISNAYVDAAPINTLTATTTTTTTKATAAATACSYLSTPPDTPDQVLLSPQPRSSVSSLPSSKQTLQAPTILKPQPEAMAAANTTTMACARCKQKKIKCDGKYPSCSACIRAQVDCAVPDIISQTGLARGHVEKLENRVSELQSLIDTKRRELREIQNRQGSFSSYMTNSPASSNPFTPGKRSSATSIQPPVVQPTPTIPCQEEYAQAGVSLARLLVQTLYLKDHRPCISKLSHLVANQRAAAFESISAAEKLPLRRIGDILRTSYLENEQVCFPFLSRRGIDRLYQAIYCGPGEINDTNLEDYFYLYMIFAIACLSHPPGIEDPQTEALRFYKAALICRERLPRGSTLSIVQQILLLCLFSMHAKVSQDAWRLSRRALHISIEGEFHLSRRSTAQNDQSHLQKRAFWSAYCLNRITSNLIYDRPPSIPEASISLEMPSDLDQDTDALNSSTLSLLPQLTEIYSISTPAFTSFNSLDPPPGDTATQLEACMDQLFERSANLLRVLQGGFSVGVQGASLTNFYSMPFYFTLSLKSHPMLLHQWAMASIAAKYDAVPRNIHNMAIKHCIEAIEFIGSDPKAHGVESQKLKFGHLRIAFIIMLRSLVIMLSTLLAAESDSLADLMEEDTDSLAAGIDRAIVIGVQFLIDAGPRQGQSCAFLPALVLALRYAAFERTFGGPARILFSRKEEDYREIEESVGKLYPGLFQLAKEMGVSLLPFSMGLRCLEQEVDADSPPLSVFRSFGDSAGELEELAKTVKWRLKVQYNVGDSRGSLRAFEERMGVGNVVGTGNMGFSEQAGFNTYHGIQGGTGAVGMVPNYGQGPGPIQDFPYPVSGFGTGLKMDVDFSGFETDIITFE</sequence>
<dbReference type="PROSITE" id="PS00463">
    <property type="entry name" value="ZN2_CY6_FUNGAL_1"/>
    <property type="match status" value="1"/>
</dbReference>
<dbReference type="InterPro" id="IPR007219">
    <property type="entry name" value="XnlR_reg_dom"/>
</dbReference>
<dbReference type="Proteomes" id="UP001370758">
    <property type="component" value="Unassembled WGS sequence"/>
</dbReference>
<feature type="region of interest" description="Disordered" evidence="9">
    <location>
        <begin position="75"/>
        <end position="99"/>
    </location>
</feature>
<dbReference type="SMART" id="SM00066">
    <property type="entry name" value="GAL4"/>
    <property type="match status" value="1"/>
</dbReference>
<dbReference type="EMBL" id="JAVHJL010000004">
    <property type="protein sequence ID" value="KAK6505829.1"/>
    <property type="molecule type" value="Genomic_DNA"/>
</dbReference>
<evidence type="ECO:0000256" key="2">
    <source>
        <dbReference type="ARBA" id="ARBA00022723"/>
    </source>
</evidence>
<dbReference type="CDD" id="cd00067">
    <property type="entry name" value="GAL4"/>
    <property type="match status" value="1"/>
</dbReference>
<protein>
    <recommendedName>
        <fullName evidence="10">Zn(2)-C6 fungal-type domain-containing protein</fullName>
    </recommendedName>
</protein>
<feature type="region of interest" description="Disordered" evidence="9">
    <location>
        <begin position="192"/>
        <end position="224"/>
    </location>
</feature>
<evidence type="ECO:0000256" key="6">
    <source>
        <dbReference type="ARBA" id="ARBA00023163"/>
    </source>
</evidence>
<dbReference type="InterPro" id="IPR036864">
    <property type="entry name" value="Zn2-C6_fun-type_DNA-bd_sf"/>
</dbReference>
<dbReference type="GO" id="GO:0008270">
    <property type="term" value="F:zinc ion binding"/>
    <property type="evidence" value="ECO:0007669"/>
    <property type="project" value="InterPro"/>
</dbReference>
<keyword evidence="7" id="KW-0539">Nucleus</keyword>
<dbReference type="GO" id="GO:0043565">
    <property type="term" value="F:sequence-specific DNA binding"/>
    <property type="evidence" value="ECO:0007669"/>
    <property type="project" value="TreeGrafter"/>
</dbReference>
<keyword evidence="4" id="KW-0805">Transcription regulation</keyword>
<organism evidence="11 12">
    <name type="scientific">Arthrobotrys musiformis</name>
    <dbReference type="NCBI Taxonomy" id="47236"/>
    <lineage>
        <taxon>Eukaryota</taxon>
        <taxon>Fungi</taxon>
        <taxon>Dikarya</taxon>
        <taxon>Ascomycota</taxon>
        <taxon>Pezizomycotina</taxon>
        <taxon>Orbiliomycetes</taxon>
        <taxon>Orbiliales</taxon>
        <taxon>Orbiliaceae</taxon>
        <taxon>Arthrobotrys</taxon>
    </lineage>
</organism>
<comment type="caution">
    <text evidence="11">The sequence shown here is derived from an EMBL/GenBank/DDBJ whole genome shotgun (WGS) entry which is preliminary data.</text>
</comment>
<evidence type="ECO:0000256" key="9">
    <source>
        <dbReference type="SAM" id="MobiDB-lite"/>
    </source>
</evidence>
<dbReference type="CDD" id="cd12148">
    <property type="entry name" value="fungal_TF_MHR"/>
    <property type="match status" value="1"/>
</dbReference>
<accession>A0AAV9WEJ7</accession>
<dbReference type="PANTHER" id="PTHR47782">
    <property type="entry name" value="ZN(II)2CYS6 TRANSCRIPTION FACTOR (EUROFUNG)-RELATED"/>
    <property type="match status" value="1"/>
</dbReference>
<keyword evidence="2" id="KW-0479">Metal-binding</keyword>
<dbReference type="GO" id="GO:0005634">
    <property type="term" value="C:nucleus"/>
    <property type="evidence" value="ECO:0007669"/>
    <property type="project" value="UniProtKB-SubCell"/>
</dbReference>
<name>A0AAV9WEJ7_9PEZI</name>
<evidence type="ECO:0000259" key="10">
    <source>
        <dbReference type="PROSITE" id="PS50048"/>
    </source>
</evidence>
<keyword evidence="8" id="KW-0175">Coiled coil</keyword>
<dbReference type="Pfam" id="PF00172">
    <property type="entry name" value="Zn_clus"/>
    <property type="match status" value="1"/>
</dbReference>
<evidence type="ECO:0000256" key="4">
    <source>
        <dbReference type="ARBA" id="ARBA00023015"/>
    </source>
</evidence>
<feature type="compositionally biased region" description="Polar residues" evidence="9">
    <location>
        <begin position="192"/>
        <end position="220"/>
    </location>
</feature>
<dbReference type="PANTHER" id="PTHR47782:SF15">
    <property type="entry name" value="ZN(2)-C6 FUNGAL-TYPE DOMAIN-CONTAINING PROTEIN-RELATED"/>
    <property type="match status" value="1"/>
</dbReference>
<gene>
    <name evidence="11" type="ORF">TWF481_007720</name>
</gene>
<reference evidence="11 12" key="1">
    <citation type="submission" date="2023-08" db="EMBL/GenBank/DDBJ databases">
        <authorList>
            <person name="Palmer J.M."/>
        </authorList>
    </citation>
    <scope>NUCLEOTIDE SEQUENCE [LARGE SCALE GENOMIC DNA]</scope>
    <source>
        <strain evidence="11 12">TWF481</strain>
    </source>
</reference>
<dbReference type="PROSITE" id="PS50048">
    <property type="entry name" value="ZN2_CY6_FUNGAL_2"/>
    <property type="match status" value="1"/>
</dbReference>
<keyword evidence="5" id="KW-0238">DNA-binding</keyword>
<dbReference type="AlphaFoldDB" id="A0AAV9WEJ7"/>
<evidence type="ECO:0000256" key="7">
    <source>
        <dbReference type="ARBA" id="ARBA00023242"/>
    </source>
</evidence>
<evidence type="ECO:0000256" key="5">
    <source>
        <dbReference type="ARBA" id="ARBA00023125"/>
    </source>
</evidence>
<comment type="subcellular location">
    <subcellularLocation>
        <location evidence="1">Nucleus</location>
    </subcellularLocation>
</comment>
<dbReference type="GO" id="GO:0006351">
    <property type="term" value="P:DNA-templated transcription"/>
    <property type="evidence" value="ECO:0007669"/>
    <property type="project" value="InterPro"/>
</dbReference>
<dbReference type="InterPro" id="IPR052202">
    <property type="entry name" value="Yeast_MetPath_Reg"/>
</dbReference>
<dbReference type="Pfam" id="PF04082">
    <property type="entry name" value="Fungal_trans"/>
    <property type="match status" value="1"/>
</dbReference>
<dbReference type="SUPFAM" id="SSF57701">
    <property type="entry name" value="Zn2/Cys6 DNA-binding domain"/>
    <property type="match status" value="1"/>
</dbReference>
<evidence type="ECO:0000313" key="11">
    <source>
        <dbReference type="EMBL" id="KAK6505829.1"/>
    </source>
</evidence>
<dbReference type="Gene3D" id="4.10.240.10">
    <property type="entry name" value="Zn(2)-C6 fungal-type DNA-binding domain"/>
    <property type="match status" value="1"/>
</dbReference>